<dbReference type="Proteomes" id="UP000664169">
    <property type="component" value="Unassembled WGS sequence"/>
</dbReference>
<feature type="compositionally biased region" description="Polar residues" evidence="1">
    <location>
        <begin position="337"/>
        <end position="346"/>
    </location>
</feature>
<feature type="region of interest" description="Disordered" evidence="1">
    <location>
        <begin position="135"/>
        <end position="165"/>
    </location>
</feature>
<evidence type="ECO:0000313" key="4">
    <source>
        <dbReference type="Proteomes" id="UP000664169"/>
    </source>
</evidence>
<feature type="compositionally biased region" description="Polar residues" evidence="1">
    <location>
        <begin position="279"/>
        <end position="296"/>
    </location>
</feature>
<gene>
    <name evidence="3" type="ORF">GOMPHAMPRED_000726</name>
</gene>
<sequence length="386" mass="42825">MSSSQSTLSNVPSEATLPSRRRPLLPPIKPIASNQDEAKASSLTTTHAPLVETRSSNVHDLLNHSDSERFVSKSPVSSHSPLTPGTTLPPVNALTGFRSFQPAVTVDAKTQPFFGRTSPLMLPRTPFPLRHGVHDDGRRGSDASVFSNISPTSSMTSSIEHGRMSPPANAAHHQNYAPGNFHFMTGLVVPVDTQQGSKLADEKRKRNAGASARFRQRRKEKEKEASHSIQRLEARVKELDDLNGWYRNERDHLRQVCISHGLQSQVGPRQASPRLVKMSPNTSTATTPSDWQQQGERGNDASRNQRRRMDYFDGAQVPPSGHLPPHQERTIIAHSGHAQQPPSANQVPRVFQAPPTTTTFRSPYDTPQHQQRQKQPMVEKTYATIR</sequence>
<feature type="compositionally biased region" description="Low complexity" evidence="1">
    <location>
        <begin position="147"/>
        <end position="159"/>
    </location>
</feature>
<name>A0A8H3F1A1_9LECA</name>
<feature type="region of interest" description="Disordered" evidence="1">
    <location>
        <begin position="335"/>
        <end position="386"/>
    </location>
</feature>
<feature type="compositionally biased region" description="Polar residues" evidence="1">
    <location>
        <begin position="354"/>
        <end position="374"/>
    </location>
</feature>
<accession>A0A8H3F1A1</accession>
<keyword evidence="4" id="KW-1185">Reference proteome</keyword>
<feature type="compositionally biased region" description="Polar residues" evidence="1">
    <location>
        <begin position="1"/>
        <end position="13"/>
    </location>
</feature>
<feature type="region of interest" description="Disordered" evidence="1">
    <location>
        <begin position="1"/>
        <end position="57"/>
    </location>
</feature>
<feature type="domain" description="BZIP" evidence="2">
    <location>
        <begin position="203"/>
        <end position="217"/>
    </location>
</feature>
<feature type="compositionally biased region" description="Polar residues" evidence="1">
    <location>
        <begin position="41"/>
        <end position="57"/>
    </location>
</feature>
<evidence type="ECO:0000313" key="3">
    <source>
        <dbReference type="EMBL" id="CAF9915375.1"/>
    </source>
</evidence>
<dbReference type="PROSITE" id="PS00036">
    <property type="entry name" value="BZIP_BASIC"/>
    <property type="match status" value="1"/>
</dbReference>
<dbReference type="Gene3D" id="1.20.5.170">
    <property type="match status" value="1"/>
</dbReference>
<organism evidence="3 4">
    <name type="scientific">Gomphillus americanus</name>
    <dbReference type="NCBI Taxonomy" id="1940652"/>
    <lineage>
        <taxon>Eukaryota</taxon>
        <taxon>Fungi</taxon>
        <taxon>Dikarya</taxon>
        <taxon>Ascomycota</taxon>
        <taxon>Pezizomycotina</taxon>
        <taxon>Lecanoromycetes</taxon>
        <taxon>OSLEUM clade</taxon>
        <taxon>Ostropomycetidae</taxon>
        <taxon>Ostropales</taxon>
        <taxon>Graphidaceae</taxon>
        <taxon>Gomphilloideae</taxon>
        <taxon>Gomphillus</taxon>
    </lineage>
</organism>
<dbReference type="InterPro" id="IPR004827">
    <property type="entry name" value="bZIP"/>
</dbReference>
<feature type="region of interest" description="Disordered" evidence="1">
    <location>
        <begin position="194"/>
        <end position="228"/>
    </location>
</feature>
<proteinExistence type="predicted"/>
<dbReference type="AlphaFoldDB" id="A0A8H3F1A1"/>
<dbReference type="EMBL" id="CAJPDQ010000010">
    <property type="protein sequence ID" value="CAF9915375.1"/>
    <property type="molecule type" value="Genomic_DNA"/>
</dbReference>
<protein>
    <recommendedName>
        <fullName evidence="2">BZIP domain-containing protein</fullName>
    </recommendedName>
</protein>
<feature type="compositionally biased region" description="Basic and acidic residues" evidence="1">
    <location>
        <begin position="219"/>
        <end position="228"/>
    </location>
</feature>
<comment type="caution">
    <text evidence="3">The sequence shown here is derived from an EMBL/GenBank/DDBJ whole genome shotgun (WGS) entry which is preliminary data.</text>
</comment>
<dbReference type="OrthoDB" id="2247093at2759"/>
<dbReference type="Pfam" id="PF07716">
    <property type="entry name" value="bZIP_2"/>
    <property type="match status" value="1"/>
</dbReference>
<feature type="region of interest" description="Disordered" evidence="1">
    <location>
        <begin position="263"/>
        <end position="303"/>
    </location>
</feature>
<evidence type="ECO:0000259" key="2">
    <source>
        <dbReference type="PROSITE" id="PS00036"/>
    </source>
</evidence>
<evidence type="ECO:0000256" key="1">
    <source>
        <dbReference type="SAM" id="MobiDB-lite"/>
    </source>
</evidence>
<reference evidence="3" key="1">
    <citation type="submission" date="2021-03" db="EMBL/GenBank/DDBJ databases">
        <authorList>
            <person name="Tagirdzhanova G."/>
        </authorList>
    </citation>
    <scope>NUCLEOTIDE SEQUENCE</scope>
</reference>
<dbReference type="GO" id="GO:0003700">
    <property type="term" value="F:DNA-binding transcription factor activity"/>
    <property type="evidence" value="ECO:0007669"/>
    <property type="project" value="InterPro"/>
</dbReference>
<dbReference type="CDD" id="cd14705">
    <property type="entry name" value="bZIP_Zip1"/>
    <property type="match status" value="1"/>
</dbReference>